<evidence type="ECO:0000313" key="1">
    <source>
        <dbReference type="EMBL" id="KAH6933737.1"/>
    </source>
</evidence>
<reference evidence="1" key="1">
    <citation type="submission" date="2020-05" db="EMBL/GenBank/DDBJ databases">
        <title>Large-scale comparative analyses of tick genomes elucidate their genetic diversity and vector capacities.</title>
        <authorList>
            <person name="Jia N."/>
            <person name="Wang J."/>
            <person name="Shi W."/>
            <person name="Du L."/>
            <person name="Sun Y."/>
            <person name="Zhan W."/>
            <person name="Jiang J."/>
            <person name="Wang Q."/>
            <person name="Zhang B."/>
            <person name="Ji P."/>
            <person name="Sakyi L.B."/>
            <person name="Cui X."/>
            <person name="Yuan T."/>
            <person name="Jiang B."/>
            <person name="Yang W."/>
            <person name="Lam T.T.-Y."/>
            <person name="Chang Q."/>
            <person name="Ding S."/>
            <person name="Wang X."/>
            <person name="Zhu J."/>
            <person name="Ruan X."/>
            <person name="Zhao L."/>
            <person name="Wei J."/>
            <person name="Que T."/>
            <person name="Du C."/>
            <person name="Cheng J."/>
            <person name="Dai P."/>
            <person name="Han X."/>
            <person name="Huang E."/>
            <person name="Gao Y."/>
            <person name="Liu J."/>
            <person name="Shao H."/>
            <person name="Ye R."/>
            <person name="Li L."/>
            <person name="Wei W."/>
            <person name="Wang X."/>
            <person name="Wang C."/>
            <person name="Yang T."/>
            <person name="Huo Q."/>
            <person name="Li W."/>
            <person name="Guo W."/>
            <person name="Chen H."/>
            <person name="Zhou L."/>
            <person name="Ni X."/>
            <person name="Tian J."/>
            <person name="Zhou Y."/>
            <person name="Sheng Y."/>
            <person name="Liu T."/>
            <person name="Pan Y."/>
            <person name="Xia L."/>
            <person name="Li J."/>
            <person name="Zhao F."/>
            <person name="Cao W."/>
        </authorList>
    </citation>
    <scope>NUCLEOTIDE SEQUENCE</scope>
    <source>
        <strain evidence="1">Hyas-2018</strain>
    </source>
</reference>
<evidence type="ECO:0000313" key="2">
    <source>
        <dbReference type="Proteomes" id="UP000821845"/>
    </source>
</evidence>
<comment type="caution">
    <text evidence="1">The sequence shown here is derived from an EMBL/GenBank/DDBJ whole genome shotgun (WGS) entry which is preliminary data.</text>
</comment>
<gene>
    <name evidence="1" type="ORF">HPB50_017703</name>
</gene>
<accession>A0ACB7SEY3</accession>
<organism evidence="1 2">
    <name type="scientific">Hyalomma asiaticum</name>
    <name type="common">Tick</name>
    <dbReference type="NCBI Taxonomy" id="266040"/>
    <lineage>
        <taxon>Eukaryota</taxon>
        <taxon>Metazoa</taxon>
        <taxon>Ecdysozoa</taxon>
        <taxon>Arthropoda</taxon>
        <taxon>Chelicerata</taxon>
        <taxon>Arachnida</taxon>
        <taxon>Acari</taxon>
        <taxon>Parasitiformes</taxon>
        <taxon>Ixodida</taxon>
        <taxon>Ixodoidea</taxon>
        <taxon>Ixodidae</taxon>
        <taxon>Hyalomminae</taxon>
        <taxon>Hyalomma</taxon>
    </lineage>
</organism>
<dbReference type="EMBL" id="CM023484">
    <property type="protein sequence ID" value="KAH6933737.1"/>
    <property type="molecule type" value="Genomic_DNA"/>
</dbReference>
<keyword evidence="2" id="KW-1185">Reference proteome</keyword>
<sequence>METPKTCSDGSMLVPKKYVVAHKQAQSSPGHRSTKSASVGPSPEKALDDAPNKDHAVPTDNPREARRSAQGHASSRTVMHRERAAERYRVGRYRRHAHWTKGRRAPRDSARRSFRRMARRRRRRLLEHADDAAMSPACETNDLNVGRLESHHWGFLFGFAVIVVASGFLVRTVWHILSIERTGGDNAPKPCSGRDCAMSDMLFENFSGRNFDPCDDFRSYVCSWWKPLDRFPELAISAQSDLVVKWVEGYDSMLETGAATDKSGVAQNVLQFYRSCMTRTDRTQGDADAFVAFIRTLGLTWPDMPPRSVRALGTILQLNYRLAMPLWFSLSIVRNAAQSSRLRLVLKSCCLGRLRFLLWRNQQAVDKGLYFDYWVAHYEALLGRKSVTRDRNEVNDLAREEAQISEKLAKLSGPSPKVPLLLRFSDIGSYTKRVSSNDWLAQVNKFMVGDGGERAFTAEDELLVSDESILSTIDNLFGQYSSEKLVDHLSWQFVQMHAWIVDSTVLEIWGPNFWQIYEPILCARETEAIYRPVVAALERSQLDDNLTDLRDVATKMYASSSWIDEASRAVAIEKLRAMSVGLWPPEPFFDQSKLYTMYAKFLNKNATALSWVRLWISAQESMQTLVGTPLHEATMNMRSPLFPILFDYDYLTNRVDVAVSALAKPLYCPQGTPGMFYGSIAFAFALAMMKMQDLTGLRLYGNGSLVETARWSWLSDGTARTYKQKVECLREEPMSLSDIAAFEVVYAAFSRGMSNSTSLIQISREIDEKRTFFMALCLHSCSVEKRRSPTVDCNALMRHSRDFSEAFHCKVGSRMNPFNKCSYF</sequence>
<protein>
    <submittedName>
        <fullName evidence="1">Uncharacterized protein</fullName>
    </submittedName>
</protein>
<proteinExistence type="predicted"/>
<name>A0ACB7SEY3_HYAAI</name>
<dbReference type="Proteomes" id="UP000821845">
    <property type="component" value="Chromosome 4"/>
</dbReference>